<protein>
    <submittedName>
        <fullName evidence="2">Uncharacterized protein</fullName>
    </submittedName>
</protein>
<evidence type="ECO:0000313" key="3">
    <source>
        <dbReference type="Proteomes" id="UP000235703"/>
    </source>
</evidence>
<sequence>MSALLATARAMDDQEFRWRVMGACIQHAAGYKSMSDDGADRRYALRVLSQPHVVDQMMLCIVASNPQIAALITVGADGTVDTTGVPDNDIEFVVAQAWADVAEQIQGGLPSESAGTAPSSARAADAKNLG</sequence>
<name>A0A2N6PIK7_9MICO</name>
<comment type="caution">
    <text evidence="2">The sequence shown here is derived from an EMBL/GenBank/DDBJ whole genome shotgun (WGS) entry which is preliminary data.</text>
</comment>
<dbReference type="EMBL" id="PNFZ01000002">
    <property type="protein sequence ID" value="PMB98513.1"/>
    <property type="molecule type" value="Genomic_DNA"/>
</dbReference>
<feature type="region of interest" description="Disordered" evidence="1">
    <location>
        <begin position="108"/>
        <end position="130"/>
    </location>
</feature>
<proteinExistence type="predicted"/>
<keyword evidence="3" id="KW-1185">Reference proteome</keyword>
<accession>A0A2N6PIK7</accession>
<evidence type="ECO:0000256" key="1">
    <source>
        <dbReference type="SAM" id="MobiDB-lite"/>
    </source>
</evidence>
<dbReference type="AlphaFoldDB" id="A0A2N6PIK7"/>
<reference evidence="2 3" key="1">
    <citation type="submission" date="2017-09" db="EMBL/GenBank/DDBJ databases">
        <title>Bacterial strain isolated from the female urinary microbiota.</title>
        <authorList>
            <person name="Thomas-White K."/>
            <person name="Kumar N."/>
            <person name="Forster S."/>
            <person name="Putonti C."/>
            <person name="Lawley T."/>
            <person name="Wolfe A.J."/>
        </authorList>
    </citation>
    <scope>NUCLEOTIDE SEQUENCE [LARGE SCALE GENOMIC DNA]</scope>
    <source>
        <strain evidence="2 3">UMB0680</strain>
    </source>
</reference>
<organism evidence="2 3">
    <name type="scientific">Brevibacterium luteolum</name>
    <dbReference type="NCBI Taxonomy" id="199591"/>
    <lineage>
        <taxon>Bacteria</taxon>
        <taxon>Bacillati</taxon>
        <taxon>Actinomycetota</taxon>
        <taxon>Actinomycetes</taxon>
        <taxon>Micrococcales</taxon>
        <taxon>Brevibacteriaceae</taxon>
        <taxon>Brevibacterium</taxon>
    </lineage>
</organism>
<gene>
    <name evidence="2" type="ORF">CJ198_04005</name>
</gene>
<dbReference type="Proteomes" id="UP000235703">
    <property type="component" value="Unassembled WGS sequence"/>
</dbReference>
<evidence type="ECO:0000313" key="2">
    <source>
        <dbReference type="EMBL" id="PMB98513.1"/>
    </source>
</evidence>